<dbReference type="OrthoDB" id="2865053at2759"/>
<name>A0A6A4IEH5_9AGAR</name>
<evidence type="ECO:0000313" key="2">
    <source>
        <dbReference type="Proteomes" id="UP000799118"/>
    </source>
</evidence>
<dbReference type="AlphaFoldDB" id="A0A6A4IEH5"/>
<evidence type="ECO:0000313" key="1">
    <source>
        <dbReference type="EMBL" id="KAE9409001.1"/>
    </source>
</evidence>
<dbReference type="EMBL" id="ML769389">
    <property type="protein sequence ID" value="KAE9409001.1"/>
    <property type="molecule type" value="Genomic_DNA"/>
</dbReference>
<dbReference type="SUPFAM" id="SSF52047">
    <property type="entry name" value="RNI-like"/>
    <property type="match status" value="1"/>
</dbReference>
<organism evidence="1 2">
    <name type="scientific">Gymnopus androsaceus JB14</name>
    <dbReference type="NCBI Taxonomy" id="1447944"/>
    <lineage>
        <taxon>Eukaryota</taxon>
        <taxon>Fungi</taxon>
        <taxon>Dikarya</taxon>
        <taxon>Basidiomycota</taxon>
        <taxon>Agaricomycotina</taxon>
        <taxon>Agaricomycetes</taxon>
        <taxon>Agaricomycetidae</taxon>
        <taxon>Agaricales</taxon>
        <taxon>Marasmiineae</taxon>
        <taxon>Omphalotaceae</taxon>
        <taxon>Gymnopus</taxon>
    </lineage>
</organism>
<dbReference type="Proteomes" id="UP000799118">
    <property type="component" value="Unassembled WGS sequence"/>
</dbReference>
<evidence type="ECO:0008006" key="3">
    <source>
        <dbReference type="Google" id="ProtNLM"/>
    </source>
</evidence>
<dbReference type="Gene3D" id="3.80.10.10">
    <property type="entry name" value="Ribonuclease Inhibitor"/>
    <property type="match status" value="1"/>
</dbReference>
<protein>
    <recommendedName>
        <fullName evidence="3">F-box domain-containing protein</fullName>
    </recommendedName>
</protein>
<dbReference type="InterPro" id="IPR032675">
    <property type="entry name" value="LRR_dom_sf"/>
</dbReference>
<accession>A0A6A4IEH5</accession>
<keyword evidence="2" id="KW-1185">Reference proteome</keyword>
<gene>
    <name evidence="1" type="ORF">BT96DRAFT_1013144</name>
</gene>
<reference evidence="1" key="1">
    <citation type="journal article" date="2019" name="Environ. Microbiol.">
        <title>Fungal ecological strategies reflected in gene transcription - a case study of two litter decomposers.</title>
        <authorList>
            <person name="Barbi F."/>
            <person name="Kohler A."/>
            <person name="Barry K."/>
            <person name="Baskaran P."/>
            <person name="Daum C."/>
            <person name="Fauchery L."/>
            <person name="Ihrmark K."/>
            <person name="Kuo A."/>
            <person name="LaButti K."/>
            <person name="Lipzen A."/>
            <person name="Morin E."/>
            <person name="Grigoriev I.V."/>
            <person name="Henrissat B."/>
            <person name="Lindahl B."/>
            <person name="Martin F."/>
        </authorList>
    </citation>
    <scope>NUCLEOTIDE SEQUENCE</scope>
    <source>
        <strain evidence="1">JB14</strain>
    </source>
</reference>
<proteinExistence type="predicted"/>
<sequence>MEAFEAQERCVAAETCAALPQELIETFVNLLESHLDITSCSLVCQNWRAASVSRLFSSISIPTKAGLALGSFDNVETADRAEIDDVFNTVLGVSSIFHDVTQLTLDWAYSNAIFEHSLPHFHRLVFPRLSELIIARLYFDEATDSYLSPIADIIKSNSTIGILTFRGCRFQRPFISQHRLIEILVQCGGPSSLHLSQFNLEQWGIVDEWKTEMFDLISFQRPSDGAIMIRSSDVRMQTDHIMGCVGLTIAVRKLMELGSVHSMTVQGVRLQGIQESLTSSTATLQRLSVECHSLDQHRLISHIADNCPNLQSLTLRFDSLGCGLNIYISHGAFLDLRSLHSLRELIIGLDIMKYEGHSSLLHSIANLDLALTPVVQEMPSLFSVVVSVEGGALKPDTCLTRVRDARPGLLQAFISGYVNVRDLRASDLITDERPIVRSAAFGISYFQVPHFKILGASLKLASTSKSLTYFR</sequence>